<sequence>MSRSRDILLNPWHTTDNLWKDFAQICTIKDGWWHHMSFMMAVFMGLPLTNSTFIQRIEFNIAV</sequence>
<accession>A0A0D0CSI9</accession>
<dbReference type="AlphaFoldDB" id="A0A0D0CSI9"/>
<dbReference type="EMBL" id="KN834768">
    <property type="protein sequence ID" value="KIK62307.1"/>
    <property type="molecule type" value="Genomic_DNA"/>
</dbReference>
<keyword evidence="2" id="KW-1185">Reference proteome</keyword>
<protein>
    <submittedName>
        <fullName evidence="1">Uncharacterized protein</fullName>
    </submittedName>
</protein>
<reference evidence="1 2" key="1">
    <citation type="submission" date="2014-04" db="EMBL/GenBank/DDBJ databases">
        <title>Evolutionary Origins and Diversification of the Mycorrhizal Mutualists.</title>
        <authorList>
            <consortium name="DOE Joint Genome Institute"/>
            <consortium name="Mycorrhizal Genomics Consortium"/>
            <person name="Kohler A."/>
            <person name="Kuo A."/>
            <person name="Nagy L.G."/>
            <person name="Floudas D."/>
            <person name="Copeland A."/>
            <person name="Barry K.W."/>
            <person name="Cichocki N."/>
            <person name="Veneault-Fourrey C."/>
            <person name="LaButti K."/>
            <person name="Lindquist E.A."/>
            <person name="Lipzen A."/>
            <person name="Lundell T."/>
            <person name="Morin E."/>
            <person name="Murat C."/>
            <person name="Riley R."/>
            <person name="Ohm R."/>
            <person name="Sun H."/>
            <person name="Tunlid A."/>
            <person name="Henrissat B."/>
            <person name="Grigoriev I.V."/>
            <person name="Hibbett D.S."/>
            <person name="Martin F."/>
        </authorList>
    </citation>
    <scope>NUCLEOTIDE SEQUENCE [LARGE SCALE GENOMIC DNA]</scope>
    <source>
        <strain evidence="1 2">FD-317 M1</strain>
    </source>
</reference>
<dbReference type="Proteomes" id="UP000053593">
    <property type="component" value="Unassembled WGS sequence"/>
</dbReference>
<organism evidence="1 2">
    <name type="scientific">Collybiopsis luxurians FD-317 M1</name>
    <dbReference type="NCBI Taxonomy" id="944289"/>
    <lineage>
        <taxon>Eukaryota</taxon>
        <taxon>Fungi</taxon>
        <taxon>Dikarya</taxon>
        <taxon>Basidiomycota</taxon>
        <taxon>Agaricomycotina</taxon>
        <taxon>Agaricomycetes</taxon>
        <taxon>Agaricomycetidae</taxon>
        <taxon>Agaricales</taxon>
        <taxon>Marasmiineae</taxon>
        <taxon>Omphalotaceae</taxon>
        <taxon>Collybiopsis</taxon>
        <taxon>Collybiopsis luxurians</taxon>
    </lineage>
</organism>
<proteinExistence type="predicted"/>
<dbReference type="HOGENOM" id="CLU_2886001_0_0_1"/>
<name>A0A0D0CSI9_9AGAR</name>
<evidence type="ECO:0000313" key="2">
    <source>
        <dbReference type="Proteomes" id="UP000053593"/>
    </source>
</evidence>
<gene>
    <name evidence="1" type="ORF">GYMLUDRAFT_555893</name>
</gene>
<evidence type="ECO:0000313" key="1">
    <source>
        <dbReference type="EMBL" id="KIK62307.1"/>
    </source>
</evidence>